<evidence type="ECO:0000313" key="4">
    <source>
        <dbReference type="EMBL" id="SDX50254.1"/>
    </source>
</evidence>
<reference evidence="5" key="1">
    <citation type="submission" date="2016-10" db="EMBL/GenBank/DDBJ databases">
        <authorList>
            <person name="Varghese N."/>
            <person name="Submissions S."/>
        </authorList>
    </citation>
    <scope>NUCLEOTIDE SEQUENCE [LARGE SCALE GENOMIC DNA]</scope>
    <source>
        <strain evidence="5">DSM 26922</strain>
    </source>
</reference>
<dbReference type="InterPro" id="IPR036365">
    <property type="entry name" value="PGBD-like_sf"/>
</dbReference>
<evidence type="ECO:0000256" key="1">
    <source>
        <dbReference type="SAM" id="Coils"/>
    </source>
</evidence>
<keyword evidence="2" id="KW-0732">Signal</keyword>
<gene>
    <name evidence="4" type="ORF">SAMN04488001_3390</name>
</gene>
<dbReference type="InterPro" id="IPR036366">
    <property type="entry name" value="PGBDSf"/>
</dbReference>
<dbReference type="STRING" id="670155.SAMN04488001_3390"/>
<keyword evidence="5" id="KW-1185">Reference proteome</keyword>
<feature type="coiled-coil region" evidence="1">
    <location>
        <begin position="343"/>
        <end position="374"/>
    </location>
</feature>
<dbReference type="RefSeq" id="WP_089948136.1">
    <property type="nucleotide sequence ID" value="NZ_FNOI01000008.1"/>
</dbReference>
<dbReference type="Pfam" id="PF01471">
    <property type="entry name" value="PG_binding_1"/>
    <property type="match status" value="2"/>
</dbReference>
<dbReference type="Gene3D" id="3.40.50.1460">
    <property type="match status" value="1"/>
</dbReference>
<dbReference type="SUPFAM" id="SSF47090">
    <property type="entry name" value="PGBD-like"/>
    <property type="match status" value="2"/>
</dbReference>
<dbReference type="Proteomes" id="UP000199441">
    <property type="component" value="Unassembled WGS sequence"/>
</dbReference>
<dbReference type="AlphaFoldDB" id="A0A1H3C9E3"/>
<feature type="coiled-coil region" evidence="1">
    <location>
        <begin position="452"/>
        <end position="479"/>
    </location>
</feature>
<organism evidence="4 5">
    <name type="scientific">Litoreibacter albidus</name>
    <dbReference type="NCBI Taxonomy" id="670155"/>
    <lineage>
        <taxon>Bacteria</taxon>
        <taxon>Pseudomonadati</taxon>
        <taxon>Pseudomonadota</taxon>
        <taxon>Alphaproteobacteria</taxon>
        <taxon>Rhodobacterales</taxon>
        <taxon>Roseobacteraceae</taxon>
        <taxon>Litoreibacter</taxon>
    </lineage>
</organism>
<keyword evidence="1" id="KW-0175">Coiled coil</keyword>
<dbReference type="EMBL" id="FNOI01000008">
    <property type="protein sequence ID" value="SDX50254.1"/>
    <property type="molecule type" value="Genomic_DNA"/>
</dbReference>
<feature type="signal peptide" evidence="2">
    <location>
        <begin position="1"/>
        <end position="19"/>
    </location>
</feature>
<dbReference type="Gene3D" id="1.10.101.10">
    <property type="entry name" value="PGBD-like superfamily/PGBD"/>
    <property type="match status" value="2"/>
</dbReference>
<proteinExistence type="predicted"/>
<feature type="chain" id="PRO_5011736633" evidence="2">
    <location>
        <begin position="20"/>
        <end position="548"/>
    </location>
</feature>
<evidence type="ECO:0000313" key="5">
    <source>
        <dbReference type="Proteomes" id="UP000199441"/>
    </source>
</evidence>
<name>A0A1H3C9E3_9RHOB</name>
<accession>A0A1H3C9E3</accession>
<protein>
    <submittedName>
        <fullName evidence="4">Putative peptidoglycan binding domain-containing protein</fullName>
    </submittedName>
</protein>
<dbReference type="InterPro" id="IPR002477">
    <property type="entry name" value="Peptidoglycan-bd-like"/>
</dbReference>
<dbReference type="OrthoDB" id="8092964at2"/>
<sequence length="548" mass="59195">MKLRTSLATFLMMSVPVWAGDVALVVGNEDYANGRDLRAADEMLDAVAPLREAGFEVFSGADLSAEALEVYVSEVNAKADGSGRVVIALSGNFGHSAHGTWFLGADADGPDLATVGRQALPLSVVMEIAARAPGGAVVALGIEDAEFEFGGGVEAGVGFMDIPQGVTVITGPSDDVADFAKDTLSVTGQSIATALEAWPSLSGAGFMAPLVPFSPAGDGAAPVVAKPDPDAAQNALWKVTQDIGSREAYEAYLKRYPKGLYAEEARGEIARIDAQPELRAEAAEKALNLSRDTRREIQRALSLLDYDPKGIDGIFGRGSRAAIKKWQNVNGADATGFLTQPQIERLRAQADRRAQELEIEAEKRKLEMERKDRAYWDATGQNGDEAGLRAYLERYPDGVFAEIATQRLEPFEDARRAEAAEQDRAEWDAAEAAGTLEAYNNYVEANPEGAFVEQARAQIKELEFEADNADALEAAQRNEDRLGLTDTTRKLVEGRLESLGLKPGPVDGAFDDDTRRAIRRYQEARNLTRTGYLNQQTVVRLLADAVLR</sequence>
<feature type="domain" description="Peptidoglycan binding-like" evidence="3">
    <location>
        <begin position="291"/>
        <end position="343"/>
    </location>
</feature>
<evidence type="ECO:0000256" key="2">
    <source>
        <dbReference type="SAM" id="SignalP"/>
    </source>
</evidence>
<feature type="domain" description="Peptidoglycan binding-like" evidence="3">
    <location>
        <begin position="489"/>
        <end position="541"/>
    </location>
</feature>
<evidence type="ECO:0000259" key="3">
    <source>
        <dbReference type="Pfam" id="PF01471"/>
    </source>
</evidence>